<evidence type="ECO:0000259" key="9">
    <source>
        <dbReference type="Pfam" id="PF18400"/>
    </source>
</evidence>
<keyword evidence="6" id="KW-0732">Signal</keyword>
<dbReference type="GO" id="GO:0003980">
    <property type="term" value="F:UDP-glucose:glycoprotein glucosyltransferase activity"/>
    <property type="evidence" value="ECO:0007669"/>
    <property type="project" value="InterPro"/>
</dbReference>
<feature type="domain" description="UGGT thioredoxin-like" evidence="9">
    <location>
        <begin position="41"/>
        <end position="232"/>
    </location>
</feature>
<dbReference type="InterPro" id="IPR040693">
    <property type="entry name" value="UGGT_TRXL_1"/>
</dbReference>
<dbReference type="Gene3D" id="3.90.550.10">
    <property type="entry name" value="Spore Coat Polysaccharide Biosynthesis Protein SpsA, Chain A"/>
    <property type="match status" value="1"/>
</dbReference>
<dbReference type="SUPFAM" id="SSF53448">
    <property type="entry name" value="Nucleotide-diphospho-sugar transferases"/>
    <property type="match status" value="1"/>
</dbReference>
<evidence type="ECO:0000256" key="1">
    <source>
        <dbReference type="ARBA" id="ARBA00001913"/>
    </source>
</evidence>
<dbReference type="Proteomes" id="UP000011958">
    <property type="component" value="Unassembled WGS sequence"/>
</dbReference>
<dbReference type="FunFam" id="3.90.550.10:FF:000065">
    <property type="entry name" value="UDP-glucose:glycoprotein glucosyltransferase, putative"/>
    <property type="match status" value="1"/>
</dbReference>
<dbReference type="GO" id="GO:0051082">
    <property type="term" value="F:unfolded protein binding"/>
    <property type="evidence" value="ECO:0007669"/>
    <property type="project" value="TreeGrafter"/>
</dbReference>
<evidence type="ECO:0000259" key="13">
    <source>
        <dbReference type="Pfam" id="PF18404"/>
    </source>
</evidence>
<dbReference type="Pfam" id="PF18400">
    <property type="entry name" value="Thioredoxin_12"/>
    <property type="match status" value="1"/>
</dbReference>
<dbReference type="PANTHER" id="PTHR11226">
    <property type="entry name" value="UDP-GLUCOSE GLYCOPROTEIN:GLUCOSYLTRANSFERASE"/>
    <property type="match status" value="1"/>
</dbReference>
<dbReference type="GO" id="GO:0018279">
    <property type="term" value="P:protein N-linked glycosylation via asparagine"/>
    <property type="evidence" value="ECO:0007669"/>
    <property type="project" value="TreeGrafter"/>
</dbReference>
<organism evidence="14 15">
    <name type="scientific">Pneumocystis murina (strain B123)</name>
    <name type="common">Mouse pneumocystis pneumonia agent</name>
    <name type="synonym">Pneumocystis carinii f. sp. muris</name>
    <dbReference type="NCBI Taxonomy" id="1069680"/>
    <lineage>
        <taxon>Eukaryota</taxon>
        <taxon>Fungi</taxon>
        <taxon>Dikarya</taxon>
        <taxon>Ascomycota</taxon>
        <taxon>Taphrinomycotina</taxon>
        <taxon>Pneumocystomycetes</taxon>
        <taxon>Pneumocystaceae</taxon>
        <taxon>Pneumocystis</taxon>
    </lineage>
</organism>
<feature type="domain" description="UGGT thioredoxin-like" evidence="11">
    <location>
        <begin position="422"/>
        <end position="661"/>
    </location>
</feature>
<dbReference type="InterPro" id="IPR040694">
    <property type="entry name" value="UGGT_TRXL_2"/>
</dbReference>
<accession>M7P3H4</accession>
<evidence type="ECO:0000259" key="12">
    <source>
        <dbReference type="Pfam" id="PF18403"/>
    </source>
</evidence>
<evidence type="ECO:0000313" key="15">
    <source>
        <dbReference type="Proteomes" id="UP000011958"/>
    </source>
</evidence>
<name>M7P3H4_PNEMU</name>
<dbReference type="GeneID" id="19896912"/>
<dbReference type="PANTHER" id="PTHR11226:SF0">
    <property type="entry name" value="UDP-GLUCOSE:GLYCOPROTEIN GLUCOSYLTRANSFERASE"/>
    <property type="match status" value="1"/>
</dbReference>
<comment type="caution">
    <text evidence="14">The sequence shown here is derived from an EMBL/GenBank/DDBJ whole genome shotgun (WGS) entry which is preliminary data.</text>
</comment>
<evidence type="ECO:0000256" key="7">
    <source>
        <dbReference type="ARBA" id="ARBA00022824"/>
    </source>
</evidence>
<dbReference type="InterPro" id="IPR040497">
    <property type="entry name" value="Glyco_transf_24"/>
</dbReference>
<evidence type="ECO:0000256" key="8">
    <source>
        <dbReference type="ARBA" id="ARBA00023180"/>
    </source>
</evidence>
<dbReference type="InterPro" id="IPR029044">
    <property type="entry name" value="Nucleotide-diphossugar_trans"/>
</dbReference>
<dbReference type="VEuPathDB" id="FungiDB:PNEG_03225"/>
<dbReference type="Pfam" id="PF18402">
    <property type="entry name" value="Thioredoxin_14"/>
    <property type="match status" value="1"/>
</dbReference>
<dbReference type="GO" id="GO:0005788">
    <property type="term" value="C:endoplasmic reticulum lumen"/>
    <property type="evidence" value="ECO:0007669"/>
    <property type="project" value="UniProtKB-SubCell"/>
</dbReference>
<dbReference type="EMBL" id="AFWA02000010">
    <property type="protein sequence ID" value="EMR08385.1"/>
    <property type="molecule type" value="Genomic_DNA"/>
</dbReference>
<protein>
    <recommendedName>
        <fullName evidence="16">UDP-glucose:glycoprotein glucosyltransferase</fullName>
    </recommendedName>
</protein>
<evidence type="ECO:0000256" key="3">
    <source>
        <dbReference type="ARBA" id="ARBA00004922"/>
    </source>
</evidence>
<evidence type="ECO:0000256" key="4">
    <source>
        <dbReference type="ARBA" id="ARBA00006351"/>
    </source>
</evidence>
<dbReference type="UniPathway" id="UPA00378"/>
<evidence type="ECO:0000313" key="14">
    <source>
        <dbReference type="EMBL" id="EMR08385.1"/>
    </source>
</evidence>
<feature type="domain" description="UDP-glucose:glycoprotein glucosyltransferase thioredoxin-like" evidence="12">
    <location>
        <begin position="696"/>
        <end position="892"/>
    </location>
</feature>
<evidence type="ECO:0000256" key="5">
    <source>
        <dbReference type="ARBA" id="ARBA00022679"/>
    </source>
</evidence>
<feature type="domain" description="Glucosyltransferase 24 catalytic" evidence="13">
    <location>
        <begin position="1214"/>
        <end position="1480"/>
    </location>
</feature>
<comment type="subcellular location">
    <subcellularLocation>
        <location evidence="2">Endoplasmic reticulum lumen</location>
    </subcellularLocation>
</comment>
<dbReference type="eggNOG" id="KOG1879">
    <property type="taxonomic scope" value="Eukaryota"/>
</dbReference>
<gene>
    <name evidence="14" type="ORF">PNEG_03225</name>
</gene>
<dbReference type="InterPro" id="IPR009448">
    <property type="entry name" value="UDP-g_GGtrans"/>
</dbReference>
<evidence type="ECO:0000256" key="6">
    <source>
        <dbReference type="ARBA" id="ARBA00022729"/>
    </source>
</evidence>
<proteinExistence type="inferred from homology"/>
<keyword evidence="5" id="KW-0808">Transferase</keyword>
<evidence type="ECO:0000256" key="2">
    <source>
        <dbReference type="ARBA" id="ARBA00004319"/>
    </source>
</evidence>
<dbReference type="InterPro" id="IPR040525">
    <property type="entry name" value="UGGT_TRXL_4"/>
</dbReference>
<feature type="domain" description="UGGT thioredoxin-like" evidence="10">
    <location>
        <begin position="288"/>
        <end position="412"/>
    </location>
</feature>
<dbReference type="Pfam" id="PF18401">
    <property type="entry name" value="Thioredoxin_13"/>
    <property type="match status" value="1"/>
</dbReference>
<dbReference type="Pfam" id="PF18404">
    <property type="entry name" value="Glyco_transf_24"/>
    <property type="match status" value="1"/>
</dbReference>
<reference evidence="15" key="1">
    <citation type="journal article" date="2016" name="Nat. Commun.">
        <title>Genome analysis of three Pneumocystis species reveals adaptation mechanisms to life exclusively in mammalian hosts.</title>
        <authorList>
            <person name="Ma L."/>
            <person name="Chen Z."/>
            <person name="Huang D.W."/>
            <person name="Kutty G."/>
            <person name="Ishihara M."/>
            <person name="Wang H."/>
            <person name="Abouelleil A."/>
            <person name="Bishop L."/>
            <person name="Davey E."/>
            <person name="Deng R."/>
            <person name="Deng X."/>
            <person name="Fan L."/>
            <person name="Fantoni G."/>
            <person name="Fitzgerald M."/>
            <person name="Gogineni E."/>
            <person name="Goldberg J.M."/>
            <person name="Handley G."/>
            <person name="Hu X."/>
            <person name="Huber C."/>
            <person name="Jiao X."/>
            <person name="Jones K."/>
            <person name="Levin J.Z."/>
            <person name="Liu Y."/>
            <person name="Macdonald P."/>
            <person name="Melnikov A."/>
            <person name="Raley C."/>
            <person name="Sassi M."/>
            <person name="Sherman B.T."/>
            <person name="Song X."/>
            <person name="Sykes S."/>
            <person name="Tran B."/>
            <person name="Walsh L."/>
            <person name="Xia Y."/>
            <person name="Yang J."/>
            <person name="Young S."/>
            <person name="Zeng Q."/>
            <person name="Zheng X."/>
            <person name="Stephens R."/>
            <person name="Nusbaum C."/>
            <person name="Birren B.W."/>
            <person name="Azadi P."/>
            <person name="Lempicki R.A."/>
            <person name="Cuomo C.A."/>
            <person name="Kovacs J.A."/>
        </authorList>
    </citation>
    <scope>NUCLEOTIDE SEQUENCE [LARGE SCALE GENOMIC DNA]</scope>
    <source>
        <strain evidence="15">B123</strain>
    </source>
</reference>
<keyword evidence="7" id="KW-0256">Endoplasmic reticulum</keyword>
<dbReference type="STRING" id="1069680.M7P3H4"/>
<dbReference type="OrthoDB" id="27683at2759"/>
<dbReference type="OMA" id="RQTKTRF"/>
<dbReference type="CDD" id="cd06432">
    <property type="entry name" value="GT8_HUGT1_C_like"/>
    <property type="match status" value="1"/>
</dbReference>
<evidence type="ECO:0008006" key="16">
    <source>
        <dbReference type="Google" id="ProtNLM"/>
    </source>
</evidence>
<evidence type="ECO:0000259" key="10">
    <source>
        <dbReference type="Pfam" id="PF18401"/>
    </source>
</evidence>
<dbReference type="InterPro" id="IPR040692">
    <property type="entry name" value="UGGT_TRXL_3"/>
</dbReference>
<keyword evidence="15" id="KW-1185">Reference proteome</keyword>
<comment type="similarity">
    <text evidence="4">Belongs to the glycosyltransferase 8 family.</text>
</comment>
<dbReference type="RefSeq" id="XP_007875288.1">
    <property type="nucleotide sequence ID" value="XM_007877097.1"/>
</dbReference>
<comment type="cofactor">
    <cofactor evidence="1">
        <name>Ca(2+)</name>
        <dbReference type="ChEBI" id="CHEBI:29108"/>
    </cofactor>
</comment>
<evidence type="ECO:0000259" key="11">
    <source>
        <dbReference type="Pfam" id="PF18402"/>
    </source>
</evidence>
<comment type="pathway">
    <text evidence="3">Protein modification; protein glycosylation.</text>
</comment>
<dbReference type="GO" id="GO:0036503">
    <property type="term" value="P:ERAD pathway"/>
    <property type="evidence" value="ECO:0007669"/>
    <property type="project" value="TreeGrafter"/>
</dbReference>
<sequence>MKLNIFRKAWCIIFIYFLGIFFQLCLGSPVINAYLTSSFKAPPFINIFLETVSTYGETYFFELLDIISKIRNVTLTELNLDNYNYLRKIVYDNEIIKDNISLSLLDYELGLQLLAPRIESYYHYYNYTVIPEMMNKNFILECRNWILFNGQQYCDLEEFLKAKDCRYEEIESVVLLPFDHIFDTHKNYDSPVAVLYADLDSDDYKTYHSFLFAEAKAGNLKYVFRYKPGNSGSHLLYLNGYGVQVSLKKTDYLVIDDRNIVDDLNEKTFMGNHNLNVDSDDLLSDIQNDEIKPLTNAELKRLGFSIVQFVNYSKTPLETLNSVLQDLPKYASYLSSIKVTRNLMEKLELNHQYIDPGMMLFSINGVEIDPSKINGFSLSKYLRNVYDFVMSLQKLGLSAKEAKFFVNESIYNIFNKFFDNRFDFRDKYENSMAILWLNDIENDPNYSHFSNDIYKYFDDVPFQQLHMVRRNLHHIIIFLDFSGKVDFLLLRTMLLLIRSSYPIRIGVVPIWDDSEDMFMVKLFYLLYDIYGINVAFEYLSYIDSGTRKNRNVLYRNYKIISSKYSFGKNIQYLDIDEIMKFKKLNKYVLKTKEWVLRLNIKNDNYIIVNGKFVEKKNWQYSILYIFPNDVNIIRKKIIEGSFTNNANILDYLLEDAIFTRKFYMYPTNKLIKSQNLIDFIKSYENMEFSSINENLNTEQSIWLIADFDTKKGIKYLKSALKYIIKHPYTSLRFLHNPRVNNKGEFDHFSSFLFLLKERDIDVAHPTLNYVRKIFNNYDSGGIDKKIEYPHFILNTYNSTQLALSSVKARLYWKKIGNLLNKFGFLPGEFGLLINGYIVGPMSEFDDFLLDDFESLGNFCNLSMVSKLKVIVNELSIKNSEKLKIFFPLLSSVILSYLVLEKHDDFGYSSQDKRSNLQNFFRELSPSFAYGDENDCLFNVKAILDPLNEISQKLVSILKVLKQMESVCLKVYLNPLREVTDLSINRFYRYVLHSSLKFDSNGNLIYPNAVFEELPKLHLYTVDYDILESWIVTQKESIYDLDNLLLQDLSSKKISKVRIVYELKHILIQGHAEDITLKNVPAGIQLALKTKNNSFVSDTIVMNNYGYLQFRANPGIFKIDMIKSHSSIFKISKISEKFESNDNKFSKEIILDSFEGLTIFPKLVRNPGKENVSIFEVKDLDSDNFTPNTVLNSTNSQQTDEFKLNSFMQKPYAEINIFSIASGHLYERFLYIMTLSVLKHTKHTVKFWFIENFLSSSFKNFLPYVANEFGFQYELITYRWPHWLRPQKEKQRQIWGYKILFLDVLFPLDLDNIIFIDADQIVRTDLKELVDMDLKGAPYGYTPMCDSREEMEGYRFWKKGYWESYLNGKPYHISALYVVDLKRFREIAAGDLLRQHYQTLSEDPGSLANLDQDLPNNLQHLVPIFSLPQNWLWCETWCSDETLKDAKTIDLCNNPMTKESKLKRARRQIPEWNKYDKTIADLIARVLEQRKTNESGEYVVDNIAIPVDMMQNIQFNFDEKNKKKDTHDEL</sequence>
<dbReference type="Pfam" id="PF18403">
    <property type="entry name" value="Thioredoxin_15"/>
    <property type="match status" value="1"/>
</dbReference>
<keyword evidence="8" id="KW-0325">Glycoprotein</keyword>
<dbReference type="Pfam" id="PF06427">
    <property type="entry name" value="UDP-g_GGTase"/>
    <property type="match status" value="1"/>
</dbReference>